<evidence type="ECO:0000313" key="3">
    <source>
        <dbReference type="Proteomes" id="UP001162131"/>
    </source>
</evidence>
<gene>
    <name evidence="2" type="ORF">BSTOLATCC_MIC26238</name>
</gene>
<evidence type="ECO:0000313" key="2">
    <source>
        <dbReference type="EMBL" id="CAG9320320.1"/>
    </source>
</evidence>
<evidence type="ECO:0000256" key="1">
    <source>
        <dbReference type="SAM" id="MobiDB-lite"/>
    </source>
</evidence>
<dbReference type="EMBL" id="CAJZBQ010000025">
    <property type="protein sequence ID" value="CAG9320320.1"/>
    <property type="molecule type" value="Genomic_DNA"/>
</dbReference>
<comment type="caution">
    <text evidence="2">The sequence shown here is derived from an EMBL/GenBank/DDBJ whole genome shotgun (WGS) entry which is preliminary data.</text>
</comment>
<sequence>MIRPKTSNATSEDNPFAIHLVPRYDVSGYPTKPLTANNVGKYRSPPGWSPPFSAGKTQKDLFEERKQEKIPDPTYDLDRDGYVSVEDYYVSSRFDVDKDGKLSKSERENAEKAISEGRCSENRWGLLAYQPKPRKPQTTTVRIEDITAIRGISTDREDKVFSNCKTQKELFDKRKAENRAIGHQAIEQIGENQIRVDYLRPLPEGYKENPIFKTQNFKNLADRNIARSAASLEVPSDIKVSPYEISMNFNNKPHSKTQKELLALRKHEMLRELHEKKNYNHISREARMNEREMQRLSIITDEDNFLTWNKIKNARKLETNSYNQKTFAALRVGMHGKELPHYTDTLKEYWKIKDSYDPNPENNSRTLFSMKQKFWAPKDKYRTADATGDAPEITTEYTAIPKPELIVAEKINHLCPFEGFDNDEEIDPTKNRRRPNTKYRMSTVVNYFIKTSADMGFNQSEEKAKTVEEVVTKGQDKKKKKRKEAKIDRTQMNTYSSQGTKITRSGSAPMLIKKSMTTTNSDSVVRSKGFIF</sequence>
<keyword evidence="3" id="KW-1185">Reference proteome</keyword>
<accession>A0AAU9J4T7</accession>
<evidence type="ECO:0008006" key="4">
    <source>
        <dbReference type="Google" id="ProtNLM"/>
    </source>
</evidence>
<reference evidence="2" key="1">
    <citation type="submission" date="2021-09" db="EMBL/GenBank/DDBJ databases">
        <authorList>
            <consortium name="AG Swart"/>
            <person name="Singh M."/>
            <person name="Singh A."/>
            <person name="Seah K."/>
            <person name="Emmerich C."/>
        </authorList>
    </citation>
    <scope>NUCLEOTIDE SEQUENCE</scope>
    <source>
        <strain evidence="2">ATCC30299</strain>
    </source>
</reference>
<feature type="region of interest" description="Disordered" evidence="1">
    <location>
        <begin position="35"/>
        <end position="55"/>
    </location>
</feature>
<dbReference type="AlphaFoldDB" id="A0AAU9J4T7"/>
<proteinExistence type="predicted"/>
<dbReference type="InterPro" id="IPR018247">
    <property type="entry name" value="EF_Hand_1_Ca_BS"/>
</dbReference>
<dbReference type="PROSITE" id="PS00018">
    <property type="entry name" value="EF_HAND_1"/>
    <property type="match status" value="1"/>
</dbReference>
<dbReference type="Proteomes" id="UP001162131">
    <property type="component" value="Unassembled WGS sequence"/>
</dbReference>
<protein>
    <recommendedName>
        <fullName evidence="4">EF-hand domain-containing protein</fullName>
    </recommendedName>
</protein>
<name>A0AAU9J4T7_9CILI</name>
<organism evidence="2 3">
    <name type="scientific">Blepharisma stoltei</name>
    <dbReference type="NCBI Taxonomy" id="1481888"/>
    <lineage>
        <taxon>Eukaryota</taxon>
        <taxon>Sar</taxon>
        <taxon>Alveolata</taxon>
        <taxon>Ciliophora</taxon>
        <taxon>Postciliodesmatophora</taxon>
        <taxon>Heterotrichea</taxon>
        <taxon>Heterotrichida</taxon>
        <taxon>Blepharismidae</taxon>
        <taxon>Blepharisma</taxon>
    </lineage>
</organism>